<gene>
    <name evidence="2" type="ORF">SAMN04488522_105444</name>
</gene>
<evidence type="ECO:0000313" key="2">
    <source>
        <dbReference type="EMBL" id="SHG42110.1"/>
    </source>
</evidence>
<keyword evidence="3" id="KW-1185">Reference proteome</keyword>
<organism evidence="2 3">
    <name type="scientific">Pedobacter caeni</name>
    <dbReference type="NCBI Taxonomy" id="288992"/>
    <lineage>
        <taxon>Bacteria</taxon>
        <taxon>Pseudomonadati</taxon>
        <taxon>Bacteroidota</taxon>
        <taxon>Sphingobacteriia</taxon>
        <taxon>Sphingobacteriales</taxon>
        <taxon>Sphingobacteriaceae</taxon>
        <taxon>Pedobacter</taxon>
    </lineage>
</organism>
<name>A0A1M5JPA1_9SPHI</name>
<protein>
    <submittedName>
        <fullName evidence="2">Z1 domain-containing protein</fullName>
    </submittedName>
</protein>
<dbReference type="RefSeq" id="WP_073235171.1">
    <property type="nucleotide sequence ID" value="NZ_FQUQ01000005.1"/>
</dbReference>
<feature type="domain" description="Putative endonuclease Z1" evidence="1">
    <location>
        <begin position="445"/>
        <end position="673"/>
    </location>
</feature>
<proteinExistence type="predicted"/>
<dbReference type="Proteomes" id="UP000184287">
    <property type="component" value="Unassembled WGS sequence"/>
</dbReference>
<dbReference type="OrthoDB" id="436461at2"/>
<dbReference type="Pfam" id="PF10593">
    <property type="entry name" value="Z1"/>
    <property type="match status" value="1"/>
</dbReference>
<dbReference type="InterPro" id="IPR018310">
    <property type="entry name" value="Put_endonuclease_Z1-dom"/>
</dbReference>
<dbReference type="EMBL" id="FQUQ01000005">
    <property type="protein sequence ID" value="SHG42110.1"/>
    <property type="molecule type" value="Genomic_DNA"/>
</dbReference>
<accession>A0A1M5JPA1</accession>
<dbReference type="STRING" id="288992.SAMN04488522_105444"/>
<evidence type="ECO:0000313" key="3">
    <source>
        <dbReference type="Proteomes" id="UP000184287"/>
    </source>
</evidence>
<reference evidence="3" key="1">
    <citation type="submission" date="2016-11" db="EMBL/GenBank/DDBJ databases">
        <authorList>
            <person name="Varghese N."/>
            <person name="Submissions S."/>
        </authorList>
    </citation>
    <scope>NUCLEOTIDE SEQUENCE [LARGE SCALE GENOMIC DNA]</scope>
    <source>
        <strain evidence="3">DSM 16990</strain>
    </source>
</reference>
<sequence length="916" mass="104719">MNRHYNAIKSIVKDAFELFKTTIPYPESLNRAIFVITEHLDVGDIIHPSAQLISMKDLENLLFAELQYEVNTSKDSEGGEYQTLTDESGHTPWYRDKVSDDRINFVFWKRYKKYLLNIKGWSLDTVNRLDEVTDDIMERIEDPSVLNKSFDRKGLVVGYVQSGKTANFTGLINKSIDSGYKIIIVLSGLHKNLRSQTQMRIDEEVIGRDTSDQANVKRIGVSTLINEKYINIDTFTTQDDKGDFNRTFAQKLGGIQPGSDRPMLFVIKKNSSVLKNLIRYFNECISTLDTNFIAKNTDGKTILNNLPLLIIDDEADQASPNTRATSNDDVELDPTTINMCIRELLTLFNQKAYVGYTATPFANIFIDPKNEHSTLGKDLFPSSFIISMEAPSNYFGPVKVFGLNEDIDEQGLPIHIAVHDASQLTSSFLPLKHKSDAIPDHIPESMKEAIMSFIISSAIRRLRGHGNKHNTMLIHCTRFNDIQNAISKYVEEEFNRLREGLINDDAAILATFYELWKRDFVRVSTIMGGSVAKWSEVKESLKPAILKMERKPHLINGSAGDILDYKNRETVGLSTIAIGGDKLSRGLTLEGLTISYFTRASTLYDTLMQMGRWFGYRSGFEDLCRIYTTPDLFGWYRHISTAFEILRKEFIEMSRQKSTPSEFGLRVLSHPDMMTTNAMKMRHTTTLPLTYKGKLTETSTLSSEKSILINNYSAVDDFIRKLTVQHYTIKDNNYLWKDVSKNVIVEFLDSYISYRGAPASNTKRIIEFIEGQNKDVKSKMIVETWNVSLMSLKRNDEDQLSIGGLPFKPHRRSLKEEMYGNRLFVKRIPGSSDEKIDFNEQTELTSHALRATEPRLNRPLLMIYPLIIGTDEASVDLVLERMPFGFAISWPNNNDLKESTYDINRVYQELEFEIYD</sequence>
<evidence type="ECO:0000259" key="1">
    <source>
        <dbReference type="Pfam" id="PF10593"/>
    </source>
</evidence>
<dbReference type="AlphaFoldDB" id="A0A1M5JPA1"/>